<dbReference type="FunFam" id="3.30.2230.10:FF:000001">
    <property type="entry name" value="Ubiquitinyl hydrolase 1"/>
    <property type="match status" value="1"/>
</dbReference>
<dbReference type="InterPro" id="IPR038765">
    <property type="entry name" value="Papain-like_cys_pep_sf"/>
</dbReference>
<dbReference type="Proteomes" id="UP000728032">
    <property type="component" value="Unassembled WGS sequence"/>
</dbReference>
<evidence type="ECO:0000259" key="19">
    <source>
        <dbReference type="PROSITE" id="PS50271"/>
    </source>
</evidence>
<dbReference type="EC" id="3.4.19.12" evidence="16"/>
<proteinExistence type="inferred from homology"/>
<keyword evidence="16" id="KW-0788">Thiol protease</keyword>
<dbReference type="Gene3D" id="3.30.40.10">
    <property type="entry name" value="Zinc/RING finger domain, C3HC4 (zinc finger)"/>
    <property type="match status" value="1"/>
</dbReference>
<dbReference type="InterPro" id="IPR035927">
    <property type="entry name" value="DUSP-like_sf"/>
</dbReference>
<dbReference type="InterPro" id="IPR028889">
    <property type="entry name" value="USP"/>
</dbReference>
<evidence type="ECO:0000256" key="12">
    <source>
        <dbReference type="ARBA" id="ARBA00022801"/>
    </source>
</evidence>
<evidence type="ECO:0000256" key="4">
    <source>
        <dbReference type="ARBA" id="ARBA00008269"/>
    </source>
</evidence>
<evidence type="ECO:0000256" key="1">
    <source>
        <dbReference type="ARBA" id="ARBA00000707"/>
    </source>
</evidence>
<feature type="domain" description="UBP-type" evidence="19">
    <location>
        <begin position="8"/>
        <end position="111"/>
    </location>
</feature>
<dbReference type="PROSITE" id="PS51283">
    <property type="entry name" value="DUSP"/>
    <property type="match status" value="1"/>
</dbReference>
<dbReference type="SUPFAM" id="SSF54001">
    <property type="entry name" value="Cysteine proteinases"/>
    <property type="match status" value="1"/>
</dbReference>
<dbReference type="Pfam" id="PF02148">
    <property type="entry name" value="zf-UBP"/>
    <property type="match status" value="1"/>
</dbReference>
<keyword evidence="7 16" id="KW-0645">Protease</keyword>
<comment type="subcellular location">
    <subcellularLocation>
        <location evidence="2">Cytoplasm</location>
        <location evidence="2">Cytoskeleton</location>
        <location evidence="2">Microtubule organizing center</location>
        <location evidence="2">Centrosome</location>
    </subcellularLocation>
    <subcellularLocation>
        <location evidence="3">Cytoplasm</location>
        <location evidence="3">Perinuclear region</location>
    </subcellularLocation>
</comment>
<evidence type="ECO:0000256" key="3">
    <source>
        <dbReference type="ARBA" id="ARBA00004556"/>
    </source>
</evidence>
<evidence type="ECO:0000256" key="5">
    <source>
        <dbReference type="ARBA" id="ARBA00022490"/>
    </source>
</evidence>
<keyword evidence="5" id="KW-0963">Cytoplasm</keyword>
<evidence type="ECO:0000259" key="18">
    <source>
        <dbReference type="PROSITE" id="PS50235"/>
    </source>
</evidence>
<feature type="domain" description="DUSP" evidence="20">
    <location>
        <begin position="671"/>
        <end position="766"/>
    </location>
</feature>
<evidence type="ECO:0000256" key="6">
    <source>
        <dbReference type="ARBA" id="ARBA00022583"/>
    </source>
</evidence>
<evidence type="ECO:0000256" key="11">
    <source>
        <dbReference type="ARBA" id="ARBA00022786"/>
    </source>
</evidence>
<keyword evidence="13" id="KW-0862">Zinc</keyword>
<dbReference type="PROSITE" id="PS50235">
    <property type="entry name" value="USP_3"/>
    <property type="match status" value="1"/>
</dbReference>
<feature type="domain" description="USP" evidence="18">
    <location>
        <begin position="155"/>
        <end position="669"/>
    </location>
</feature>
<dbReference type="CDD" id="cd02674">
    <property type="entry name" value="Peptidase_C19R"/>
    <property type="match status" value="1"/>
</dbReference>
<evidence type="ECO:0000256" key="14">
    <source>
        <dbReference type="ARBA" id="ARBA00023212"/>
    </source>
</evidence>
<evidence type="ECO:0000259" key="20">
    <source>
        <dbReference type="PROSITE" id="PS51283"/>
    </source>
</evidence>
<gene>
    <name evidence="21" type="ORF">ONB1V03_LOCUS7419</name>
</gene>
<comment type="similarity">
    <text evidence="4">Belongs to the peptidase C19 family. USP20/USP33 subfamily.</text>
</comment>
<keyword evidence="6" id="KW-0254">Endocytosis</keyword>
<dbReference type="InterPro" id="IPR050185">
    <property type="entry name" value="Ub_carboxyl-term_hydrolase"/>
</dbReference>
<keyword evidence="22" id="KW-1185">Reference proteome</keyword>
<evidence type="ECO:0000256" key="15">
    <source>
        <dbReference type="PROSITE-ProRule" id="PRU00502"/>
    </source>
</evidence>
<evidence type="ECO:0000256" key="16">
    <source>
        <dbReference type="RuleBase" id="RU366025"/>
    </source>
</evidence>
<dbReference type="Pfam" id="PF00443">
    <property type="entry name" value="UCH"/>
    <property type="match status" value="1"/>
</dbReference>
<feature type="compositionally biased region" description="Low complexity" evidence="17">
    <location>
        <begin position="297"/>
        <end position="308"/>
    </location>
</feature>
<protein>
    <recommendedName>
        <fullName evidence="16">Ubiquitin carboxyl-terminal hydrolase</fullName>
        <ecNumber evidence="16">3.4.19.12</ecNumber>
    </recommendedName>
</protein>
<sequence>MSLHQRYSSCPHMSQMADFTLEAIVGRDCCQICGTSGPNLWVCVTDECHLFTACGEGVADHSTQHYRQNPSHRLTLNSTTFRIWCYECQTEVMVENNTTAAAIDDHNKMDTISSHDSTGGHIRTNQVYVADITDDETTDEEEVLIDSESKPRGLTGLQNLGNSCYMNAALQSLSNCPQLSRFMLDCHSYVRKPGIAKSYCRLIKEIWDNRRPSYVVPTGIAHGIKSVFPLFRGYTQQDAQEFLRCFLDQLHEELKETHFSDQCSAHGNQFCNYLYANSNNNNINIKSNDMDTNASINMNGMNDMNSDSETNSDADYETCDSGLSSEKSAFGGDEPDMNGVMNGDNSDHMTTNIDDIELNSRSASPTMGSSITSPTSQSPLRGGSMASMACSQSSQTHSQSQTTPRKAKTFRSIISDIFDGRILSSVQCLKCDNISTTRETFQDLSLPIPSREQLLMLRQQQQQLNHIHNQTVNQTLQSQAAQTMSASLLDLTKDNVTGIYSWLWDWVDWFMGWVLGPTVTLQDCLSAFFSADELRGDNMYSCEKCNKLRNGVKYSKVLELPEILSIHLKRFRHELMYSSKISTHVSFPLEGLDMSSYMARSGNQSTDGNAYDLVAVICHLGTAASGHYTAYALNQSNQVWYEFDDQYVTSVDAQQVANCDAYVLFYRKSNDEMNKRRVRALELMRLSRSEPSVVHFYVSKQWVNRFNTFSAPGPITNCDFLCQHNAVDPQKAPIVHELCTIFSHSVWEYFQMTFGGGPVCTQLYVCQICCTTAAADKDTTDRRRRSKHNKSNSSE</sequence>
<feature type="compositionally biased region" description="Low complexity" evidence="17">
    <location>
        <begin position="382"/>
        <end position="403"/>
    </location>
</feature>
<feature type="compositionally biased region" description="Polar residues" evidence="17">
    <location>
        <begin position="348"/>
        <end position="379"/>
    </location>
</feature>
<dbReference type="InterPro" id="IPR018200">
    <property type="entry name" value="USP_CS"/>
</dbReference>
<keyword evidence="14" id="KW-0206">Cytoskeleton</keyword>
<feature type="region of interest" description="Disordered" evidence="17">
    <location>
        <begin position="294"/>
        <end position="407"/>
    </location>
</feature>
<accession>A0A7R9LXQ1</accession>
<evidence type="ECO:0000256" key="13">
    <source>
        <dbReference type="ARBA" id="ARBA00022833"/>
    </source>
</evidence>
<dbReference type="PROSITE" id="PS00972">
    <property type="entry name" value="USP_1"/>
    <property type="match status" value="1"/>
</dbReference>
<dbReference type="AlphaFoldDB" id="A0A7R9LXQ1"/>
<dbReference type="EMBL" id="CAJPVJ010003763">
    <property type="protein sequence ID" value="CAG2167925.1"/>
    <property type="molecule type" value="Genomic_DNA"/>
</dbReference>
<dbReference type="GO" id="GO:0005813">
    <property type="term" value="C:centrosome"/>
    <property type="evidence" value="ECO:0007669"/>
    <property type="project" value="UniProtKB-SubCell"/>
</dbReference>
<dbReference type="InterPro" id="IPR001394">
    <property type="entry name" value="Peptidase_C19_UCH"/>
</dbReference>
<dbReference type="GO" id="GO:0016579">
    <property type="term" value="P:protein deubiquitination"/>
    <property type="evidence" value="ECO:0007669"/>
    <property type="project" value="InterPro"/>
</dbReference>
<dbReference type="PROSITE" id="PS00973">
    <property type="entry name" value="USP_2"/>
    <property type="match status" value="1"/>
</dbReference>
<reference evidence="21" key="1">
    <citation type="submission" date="2020-11" db="EMBL/GenBank/DDBJ databases">
        <authorList>
            <person name="Tran Van P."/>
        </authorList>
    </citation>
    <scope>NUCLEOTIDE SEQUENCE</scope>
</reference>
<dbReference type="GO" id="GO:0006508">
    <property type="term" value="P:proteolysis"/>
    <property type="evidence" value="ECO:0007669"/>
    <property type="project" value="UniProtKB-KW"/>
</dbReference>
<dbReference type="EMBL" id="OC918588">
    <property type="protein sequence ID" value="CAD7649689.1"/>
    <property type="molecule type" value="Genomic_DNA"/>
</dbReference>
<evidence type="ECO:0000313" key="21">
    <source>
        <dbReference type="EMBL" id="CAD7649689.1"/>
    </source>
</evidence>
<dbReference type="Gene3D" id="3.90.70.10">
    <property type="entry name" value="Cysteine proteinases"/>
    <property type="match status" value="2"/>
</dbReference>
<keyword evidence="11 16" id="KW-0833">Ubl conjugation pathway</keyword>
<dbReference type="PROSITE" id="PS50271">
    <property type="entry name" value="ZF_UBP"/>
    <property type="match status" value="1"/>
</dbReference>
<evidence type="ECO:0000256" key="2">
    <source>
        <dbReference type="ARBA" id="ARBA00004300"/>
    </source>
</evidence>
<dbReference type="GO" id="GO:0004843">
    <property type="term" value="F:cysteine-type deubiquitinase activity"/>
    <property type="evidence" value="ECO:0007669"/>
    <property type="project" value="UniProtKB-UniRule"/>
</dbReference>
<evidence type="ECO:0000256" key="10">
    <source>
        <dbReference type="ARBA" id="ARBA00022771"/>
    </source>
</evidence>
<dbReference type="InterPro" id="IPR001607">
    <property type="entry name" value="Znf_UBP"/>
</dbReference>
<keyword evidence="12 16" id="KW-0378">Hydrolase</keyword>
<dbReference type="InterPro" id="IPR013083">
    <property type="entry name" value="Znf_RING/FYVE/PHD"/>
</dbReference>
<dbReference type="OrthoDB" id="73004at2759"/>
<dbReference type="GO" id="GO:0008270">
    <property type="term" value="F:zinc ion binding"/>
    <property type="evidence" value="ECO:0007669"/>
    <property type="project" value="UniProtKB-KW"/>
</dbReference>
<evidence type="ECO:0000313" key="22">
    <source>
        <dbReference type="Proteomes" id="UP000728032"/>
    </source>
</evidence>
<evidence type="ECO:0000256" key="8">
    <source>
        <dbReference type="ARBA" id="ARBA00022723"/>
    </source>
</evidence>
<evidence type="ECO:0000256" key="9">
    <source>
        <dbReference type="ARBA" id="ARBA00022737"/>
    </source>
</evidence>
<dbReference type="SUPFAM" id="SSF143791">
    <property type="entry name" value="DUSP-like"/>
    <property type="match status" value="1"/>
</dbReference>
<comment type="catalytic activity">
    <reaction evidence="1 16">
        <text>Thiol-dependent hydrolysis of ester, thioester, amide, peptide and isopeptide bonds formed by the C-terminal Gly of ubiquitin (a 76-residue protein attached to proteins as an intracellular targeting signal).</text>
        <dbReference type="EC" id="3.4.19.12"/>
    </reaction>
</comment>
<evidence type="ECO:0000256" key="17">
    <source>
        <dbReference type="SAM" id="MobiDB-lite"/>
    </source>
</evidence>
<dbReference type="Pfam" id="PF06337">
    <property type="entry name" value="DUSP"/>
    <property type="match status" value="1"/>
</dbReference>
<dbReference type="PANTHER" id="PTHR21646">
    <property type="entry name" value="UBIQUITIN CARBOXYL-TERMINAL HYDROLASE"/>
    <property type="match status" value="1"/>
</dbReference>
<dbReference type="SUPFAM" id="SSF57850">
    <property type="entry name" value="RING/U-box"/>
    <property type="match status" value="1"/>
</dbReference>
<dbReference type="InterPro" id="IPR006615">
    <property type="entry name" value="Pept_C19_DUSP"/>
</dbReference>
<dbReference type="GO" id="GO:0048471">
    <property type="term" value="C:perinuclear region of cytoplasm"/>
    <property type="evidence" value="ECO:0007669"/>
    <property type="project" value="UniProtKB-SubCell"/>
</dbReference>
<dbReference type="GO" id="GO:0006897">
    <property type="term" value="P:endocytosis"/>
    <property type="evidence" value="ECO:0007669"/>
    <property type="project" value="UniProtKB-KW"/>
</dbReference>
<keyword evidence="9" id="KW-0677">Repeat</keyword>
<evidence type="ECO:0000256" key="7">
    <source>
        <dbReference type="ARBA" id="ARBA00022670"/>
    </source>
</evidence>
<name>A0A7R9LXQ1_9ACAR</name>
<organism evidence="21">
    <name type="scientific">Oppiella nova</name>
    <dbReference type="NCBI Taxonomy" id="334625"/>
    <lineage>
        <taxon>Eukaryota</taxon>
        <taxon>Metazoa</taxon>
        <taxon>Ecdysozoa</taxon>
        <taxon>Arthropoda</taxon>
        <taxon>Chelicerata</taxon>
        <taxon>Arachnida</taxon>
        <taxon>Acari</taxon>
        <taxon>Acariformes</taxon>
        <taxon>Sarcoptiformes</taxon>
        <taxon>Oribatida</taxon>
        <taxon>Brachypylina</taxon>
        <taxon>Oppioidea</taxon>
        <taxon>Oppiidae</taxon>
        <taxon>Oppiella</taxon>
    </lineage>
</organism>
<keyword evidence="8" id="KW-0479">Metal-binding</keyword>
<dbReference type="SMART" id="SM00695">
    <property type="entry name" value="DUSP"/>
    <property type="match status" value="1"/>
</dbReference>
<dbReference type="Gene3D" id="3.30.2230.10">
    <property type="entry name" value="DUSP-like"/>
    <property type="match status" value="1"/>
</dbReference>
<dbReference type="PANTHER" id="PTHR21646:SF86">
    <property type="entry name" value="UBIQUITIN CARBOXYL-TERMINAL HYDROLASE"/>
    <property type="match status" value="1"/>
</dbReference>
<keyword evidence="10 15" id="KW-0863">Zinc-finger</keyword>